<feature type="compositionally biased region" description="Polar residues" evidence="2">
    <location>
        <begin position="97"/>
        <end position="108"/>
    </location>
</feature>
<keyword evidence="5" id="KW-1185">Reference proteome</keyword>
<evidence type="ECO:0000256" key="3">
    <source>
        <dbReference type="SAM" id="Phobius"/>
    </source>
</evidence>
<dbReference type="EMBL" id="CWGJ01000001">
    <property type="protein sequence ID" value="CRX37437.1"/>
    <property type="molecule type" value="Genomic_DNA"/>
</dbReference>
<evidence type="ECO:0000256" key="2">
    <source>
        <dbReference type="SAM" id="MobiDB-lite"/>
    </source>
</evidence>
<feature type="region of interest" description="Disordered" evidence="2">
    <location>
        <begin position="520"/>
        <end position="545"/>
    </location>
</feature>
<evidence type="ECO:0000313" key="4">
    <source>
        <dbReference type="EMBL" id="CRX37437.1"/>
    </source>
</evidence>
<organism evidence="4 5">
    <name type="scientific">Estrella lausannensis</name>
    <dbReference type="NCBI Taxonomy" id="483423"/>
    <lineage>
        <taxon>Bacteria</taxon>
        <taxon>Pseudomonadati</taxon>
        <taxon>Chlamydiota</taxon>
        <taxon>Chlamydiia</taxon>
        <taxon>Parachlamydiales</taxon>
        <taxon>Candidatus Criblamydiaceae</taxon>
        <taxon>Estrella</taxon>
    </lineage>
</organism>
<keyword evidence="1" id="KW-0175">Coiled coil</keyword>
<feature type="region of interest" description="Disordered" evidence="2">
    <location>
        <begin position="91"/>
        <end position="215"/>
    </location>
</feature>
<evidence type="ECO:0000256" key="1">
    <source>
        <dbReference type="SAM" id="Coils"/>
    </source>
</evidence>
<keyword evidence="3" id="KW-1133">Transmembrane helix</keyword>
<evidence type="ECO:0000313" key="5">
    <source>
        <dbReference type="Proteomes" id="UP000220251"/>
    </source>
</evidence>
<keyword evidence="3" id="KW-0812">Transmembrane</keyword>
<feature type="compositionally biased region" description="Basic and acidic residues" evidence="2">
    <location>
        <begin position="166"/>
        <end position="215"/>
    </location>
</feature>
<feature type="compositionally biased region" description="Low complexity" evidence="2">
    <location>
        <begin position="8"/>
        <end position="25"/>
    </location>
</feature>
<feature type="coiled-coil region" evidence="1">
    <location>
        <begin position="358"/>
        <end position="486"/>
    </location>
</feature>
<gene>
    <name evidence="4" type="ORF">ELAC_0074</name>
</gene>
<accession>A0A0H5DN13</accession>
<sequence>MSFGSSDHLGPIPGSHLGPLPGPSHQQEVQALSPQTTPVAWASAQPKGRLPNGHSASNLTGASLKPQVRSHPQFLGQKHANLGGLGSNWAGAKGSLEGSQAKGSTGSKLQAPDEEPELILEDLGSSTPIGEGVHHTDQGPSLNPQQDELETHQTESGQQTPLNTGGHEEPQAEIRLRDTSGDPYDHVDQSDVDSARRDIDASVQRADQEELGKKDSMSMKDKLKALWKTDLVKGIVFAAVATLALVAIVGLAAAIPFTGGGSALALAGLLFVVCLVFQAAVVGSVVSFASAGQGDPNLAGFGGTYQKLQEEMKEKEADPTYKPSFADFYANPDVKSVVDGKDKNYELQQEARPRMSGLKELQAKLTQFEAQIKEREQERDALERVGKRKIDENNVKLTDLKQQVAERAALETELQECQQQLDAQYDAINPQDVDLRLIDRLNERIGSLEQKLVSSAQSNQDNLAEIGKLESANANLTLEIDTMKGEYNGKIAPMKQQAKQDKDAIDTQFKQFLKDFDSLDKLITQKTPEGQQSPSPQQTPPQTTT</sequence>
<feature type="region of interest" description="Disordered" evidence="2">
    <location>
        <begin position="1"/>
        <end position="68"/>
    </location>
</feature>
<proteinExistence type="predicted"/>
<feature type="compositionally biased region" description="Polar residues" evidence="2">
    <location>
        <begin position="154"/>
        <end position="163"/>
    </location>
</feature>
<feature type="transmembrane region" description="Helical" evidence="3">
    <location>
        <begin position="263"/>
        <end position="289"/>
    </location>
</feature>
<protein>
    <submittedName>
        <fullName evidence="4">Putative membrane protein</fullName>
    </submittedName>
</protein>
<feature type="compositionally biased region" description="Polar residues" evidence="2">
    <location>
        <begin position="26"/>
        <end position="38"/>
    </location>
</feature>
<dbReference type="Proteomes" id="UP000220251">
    <property type="component" value="Unassembled WGS sequence"/>
</dbReference>
<feature type="transmembrane region" description="Helical" evidence="3">
    <location>
        <begin position="234"/>
        <end position="257"/>
    </location>
</feature>
<dbReference type="AlphaFoldDB" id="A0A0H5DN13"/>
<reference evidence="5" key="1">
    <citation type="submission" date="2015-06" db="EMBL/GenBank/DDBJ databases">
        <authorList>
            <person name="Bertelli C."/>
        </authorList>
    </citation>
    <scope>NUCLEOTIDE SEQUENCE [LARGE SCALE GENOMIC DNA]</scope>
    <source>
        <strain evidence="5">CRIB-30</strain>
    </source>
</reference>
<name>A0A0H5DN13_9BACT</name>
<feature type="compositionally biased region" description="Low complexity" evidence="2">
    <location>
        <begin position="527"/>
        <end position="545"/>
    </location>
</feature>
<keyword evidence="3" id="KW-0472">Membrane</keyword>